<evidence type="ECO:0000313" key="3">
    <source>
        <dbReference type="Proteomes" id="UP000006753"/>
    </source>
</evidence>
<dbReference type="eggNOG" id="KOG1336">
    <property type="taxonomic scope" value="Eukaryota"/>
</dbReference>
<dbReference type="InParanoid" id="K1X5D3"/>
<dbReference type="GO" id="GO:0005737">
    <property type="term" value="C:cytoplasm"/>
    <property type="evidence" value="ECO:0007669"/>
    <property type="project" value="TreeGrafter"/>
</dbReference>
<dbReference type="AlphaFoldDB" id="K1X5D3"/>
<accession>K1X5D3</accession>
<dbReference type="PANTHER" id="PTHR43735:SF25">
    <property type="entry name" value="NAD(P)H DEHYDROGENASE 3"/>
    <property type="match status" value="1"/>
</dbReference>
<dbReference type="Proteomes" id="UP000006753">
    <property type="component" value="Unassembled WGS sequence"/>
</dbReference>
<dbReference type="OMA" id="WKIGAPR"/>
<dbReference type="KEGG" id="mbe:MBM_00999"/>
<keyword evidence="3" id="KW-1185">Reference proteome</keyword>
<dbReference type="EMBL" id="JH921429">
    <property type="protein sequence ID" value="EKD20317.1"/>
    <property type="molecule type" value="Genomic_DNA"/>
</dbReference>
<dbReference type="RefSeq" id="XP_007288888.1">
    <property type="nucleotide sequence ID" value="XM_007288826.1"/>
</dbReference>
<dbReference type="Gene3D" id="3.50.50.100">
    <property type="match status" value="1"/>
</dbReference>
<dbReference type="GO" id="GO:0004174">
    <property type="term" value="F:electron-transferring-flavoprotein dehydrogenase activity"/>
    <property type="evidence" value="ECO:0007669"/>
    <property type="project" value="TreeGrafter"/>
</dbReference>
<dbReference type="HOGENOM" id="CLU_019845_6_2_1"/>
<evidence type="ECO:0000259" key="1">
    <source>
        <dbReference type="Pfam" id="PF07992"/>
    </source>
</evidence>
<reference evidence="2 3" key="1">
    <citation type="journal article" date="2012" name="BMC Genomics">
        <title>Sequencing the genome of Marssonina brunnea reveals fungus-poplar co-evolution.</title>
        <authorList>
            <person name="Zhu S."/>
            <person name="Cao Y.-Z."/>
            <person name="Jiang C."/>
            <person name="Tan B.-Y."/>
            <person name="Wang Z."/>
            <person name="Feng S."/>
            <person name="Zhang L."/>
            <person name="Su X.-H."/>
            <person name="Brejova B."/>
            <person name="Vinar T."/>
            <person name="Xu M."/>
            <person name="Wang M.-X."/>
            <person name="Zhang S.-G."/>
            <person name="Huang M.-R."/>
            <person name="Wu R."/>
            <person name="Zhou Y."/>
        </authorList>
    </citation>
    <scope>NUCLEOTIDE SEQUENCE [LARGE SCALE GENOMIC DNA]</scope>
    <source>
        <strain evidence="2 3">MB_m1</strain>
    </source>
</reference>
<dbReference type="GO" id="GO:0050660">
    <property type="term" value="F:flavin adenine dinucleotide binding"/>
    <property type="evidence" value="ECO:0007669"/>
    <property type="project" value="TreeGrafter"/>
</dbReference>
<organism evidence="2 3">
    <name type="scientific">Marssonina brunnea f. sp. multigermtubi (strain MB_m1)</name>
    <name type="common">Marssonina leaf spot fungus</name>
    <dbReference type="NCBI Taxonomy" id="1072389"/>
    <lineage>
        <taxon>Eukaryota</taxon>
        <taxon>Fungi</taxon>
        <taxon>Dikarya</taxon>
        <taxon>Ascomycota</taxon>
        <taxon>Pezizomycotina</taxon>
        <taxon>Leotiomycetes</taxon>
        <taxon>Helotiales</taxon>
        <taxon>Drepanopezizaceae</taxon>
        <taxon>Drepanopeziza</taxon>
    </lineage>
</organism>
<dbReference type="STRING" id="1072389.K1X5D3"/>
<dbReference type="FunCoup" id="K1X5D3">
    <property type="interactions" value="380"/>
</dbReference>
<dbReference type="SUPFAM" id="SSF51905">
    <property type="entry name" value="FAD/NAD(P)-binding domain"/>
    <property type="match status" value="1"/>
</dbReference>
<dbReference type="InterPro" id="IPR036188">
    <property type="entry name" value="FAD/NAD-bd_sf"/>
</dbReference>
<proteinExistence type="predicted"/>
<dbReference type="GeneID" id="18756934"/>
<protein>
    <submittedName>
        <fullName evidence="2">Putative apoptosis-inducing factor 1</fullName>
    </submittedName>
</protein>
<feature type="domain" description="FAD/NAD(P)-binding" evidence="1">
    <location>
        <begin position="5"/>
        <end position="295"/>
    </location>
</feature>
<dbReference type="Gene3D" id="3.50.50.60">
    <property type="entry name" value="FAD/NAD(P)-binding domain"/>
    <property type="match status" value="1"/>
</dbReference>
<dbReference type="Pfam" id="PF07992">
    <property type="entry name" value="Pyr_redox_2"/>
    <property type="match status" value="1"/>
</dbReference>
<dbReference type="PRINTS" id="PR00411">
    <property type="entry name" value="PNDRDTASEI"/>
</dbReference>
<evidence type="ECO:0000313" key="2">
    <source>
        <dbReference type="EMBL" id="EKD20317.1"/>
    </source>
</evidence>
<dbReference type="PANTHER" id="PTHR43735">
    <property type="entry name" value="APOPTOSIS-INDUCING FACTOR 1"/>
    <property type="match status" value="1"/>
</dbReference>
<sequence>MSTHEILILGGHHAGLNSAHYLLRHVVPKLSKLNSTTYRVTIVTPNNEFFWNIAAPRLIVSETLIPEEKVFLPISPAFASYGTQFSLVHGKATDVDAASKTVSISNGEQIKYDTLVIATGSHYASPVWALNNSDEALKSEIRALVNALASAKSVLIAGGGAVGVETAGEIGAQFTGIDITIFSGSSRLLPKLLPANSASAAKQLANYGVKTVNNDVKVSSTEKNPDGTTTVTLSDGATKTVDVFIDATGAKPNSSFLPPAWLTASKHVNADKTCRTPFPGVYAIGDVASFSNGSVIDVQNSVQPLGTSIGIDLAGKEGVFKQKEFKGLGATQFVPCGPSGGVGQVFGWRVPSLAVWAGKCRTYLVWMAQGGVDGDAAKKA</sequence>
<dbReference type="OrthoDB" id="202203at2759"/>
<gene>
    <name evidence="2" type="ORF">MBM_00999</name>
</gene>
<dbReference type="PRINTS" id="PR00368">
    <property type="entry name" value="FADPNR"/>
</dbReference>
<name>K1X5D3_MARBU</name>
<dbReference type="InterPro" id="IPR023753">
    <property type="entry name" value="FAD/NAD-binding_dom"/>
</dbReference>